<dbReference type="Proteomes" id="UP000044602">
    <property type="component" value="Unassembled WGS sequence"/>
</dbReference>
<accession>A0A0G4KQH2</accession>
<feature type="region of interest" description="Disordered" evidence="2">
    <location>
        <begin position="274"/>
        <end position="312"/>
    </location>
</feature>
<feature type="chain" id="PRO_5002566005" description="Zn(2)-C6 fungal-type domain-containing protein" evidence="3">
    <location>
        <begin position="19"/>
        <end position="883"/>
    </location>
</feature>
<evidence type="ECO:0000256" key="1">
    <source>
        <dbReference type="ARBA" id="ARBA00023242"/>
    </source>
</evidence>
<evidence type="ECO:0000256" key="2">
    <source>
        <dbReference type="SAM" id="MobiDB-lite"/>
    </source>
</evidence>
<keyword evidence="6" id="KW-1185">Reference proteome</keyword>
<dbReference type="PROSITE" id="PS50048">
    <property type="entry name" value="ZN2_CY6_FUNGAL_2"/>
    <property type="match status" value="1"/>
</dbReference>
<dbReference type="GO" id="GO:0000981">
    <property type="term" value="F:DNA-binding transcription factor activity, RNA polymerase II-specific"/>
    <property type="evidence" value="ECO:0007669"/>
    <property type="project" value="InterPro"/>
</dbReference>
<keyword evidence="3" id="KW-0732">Signal</keyword>
<dbReference type="CDD" id="cd00067">
    <property type="entry name" value="GAL4"/>
    <property type="match status" value="1"/>
</dbReference>
<dbReference type="Pfam" id="PF00172">
    <property type="entry name" value="Zn_clus"/>
    <property type="match status" value="1"/>
</dbReference>
<dbReference type="Gene3D" id="4.10.240.10">
    <property type="entry name" value="Zn(2)-C6 fungal-type DNA-binding domain"/>
    <property type="match status" value="1"/>
</dbReference>
<feature type="domain" description="Zn(2)-C6 fungal-type" evidence="4">
    <location>
        <begin position="634"/>
        <end position="664"/>
    </location>
</feature>
<dbReference type="PROSITE" id="PS00463">
    <property type="entry name" value="ZN2_CY6_FUNGAL_1"/>
    <property type="match status" value="1"/>
</dbReference>
<feature type="signal peptide" evidence="3">
    <location>
        <begin position="1"/>
        <end position="18"/>
    </location>
</feature>
<gene>
    <name evidence="5" type="ORF">BN1708_010264</name>
</gene>
<evidence type="ECO:0000313" key="6">
    <source>
        <dbReference type="Proteomes" id="UP000044602"/>
    </source>
</evidence>
<keyword evidence="1" id="KW-0539">Nucleus</keyword>
<dbReference type="SMART" id="SM00066">
    <property type="entry name" value="GAL4"/>
    <property type="match status" value="1"/>
</dbReference>
<dbReference type="InterPro" id="IPR001138">
    <property type="entry name" value="Zn2Cys6_DnaBD"/>
</dbReference>
<dbReference type="AlphaFoldDB" id="A0A0G4KQH2"/>
<dbReference type="SUPFAM" id="SSF57701">
    <property type="entry name" value="Zn2/Cys6 DNA-binding domain"/>
    <property type="match status" value="1"/>
</dbReference>
<dbReference type="InterPro" id="IPR036864">
    <property type="entry name" value="Zn2-C6_fun-type_DNA-bd_sf"/>
</dbReference>
<dbReference type="GO" id="GO:0008270">
    <property type="term" value="F:zinc ion binding"/>
    <property type="evidence" value="ECO:0007669"/>
    <property type="project" value="InterPro"/>
</dbReference>
<protein>
    <recommendedName>
        <fullName evidence="4">Zn(2)-C6 fungal-type domain-containing protein</fullName>
    </recommendedName>
</protein>
<evidence type="ECO:0000259" key="4">
    <source>
        <dbReference type="PROSITE" id="PS50048"/>
    </source>
</evidence>
<reference evidence="5 6" key="1">
    <citation type="submission" date="2015-05" db="EMBL/GenBank/DDBJ databases">
        <authorList>
            <person name="Wang D.B."/>
            <person name="Wang M."/>
        </authorList>
    </citation>
    <scope>NUCLEOTIDE SEQUENCE [LARGE SCALE GENOMIC DNA]</scope>
    <source>
        <strain evidence="5">VL1</strain>
    </source>
</reference>
<feature type="compositionally biased region" description="Low complexity" evidence="2">
    <location>
        <begin position="287"/>
        <end position="296"/>
    </location>
</feature>
<name>A0A0G4KQH2_VERLO</name>
<evidence type="ECO:0000256" key="3">
    <source>
        <dbReference type="SAM" id="SignalP"/>
    </source>
</evidence>
<organism evidence="5 6">
    <name type="scientific">Verticillium longisporum</name>
    <name type="common">Verticillium dahliae var. longisporum</name>
    <dbReference type="NCBI Taxonomy" id="100787"/>
    <lineage>
        <taxon>Eukaryota</taxon>
        <taxon>Fungi</taxon>
        <taxon>Dikarya</taxon>
        <taxon>Ascomycota</taxon>
        <taxon>Pezizomycotina</taxon>
        <taxon>Sordariomycetes</taxon>
        <taxon>Hypocreomycetidae</taxon>
        <taxon>Glomerellales</taxon>
        <taxon>Plectosphaerellaceae</taxon>
        <taxon>Verticillium</taxon>
    </lineage>
</organism>
<proteinExistence type="predicted"/>
<dbReference type="PANTHER" id="PTHR47256">
    <property type="entry name" value="ZN(II)2CYS6 TRANSCRIPTION FACTOR (EUROFUNG)-RELATED"/>
    <property type="match status" value="1"/>
</dbReference>
<sequence>MRHRICLVLTALLSVAYSQQPRITAAPEQLAKRQGNVIELHQDYAAPIGVDTNYLTVEGTTTKVRPILASMASSHEVFRMPSKYEKKLTRTTSQWIGVYLDYLTEVTRTTTINNVETTTVVKPQLAVATATKASEGIKAGDVTVLLSDSVQNELDVIIKEAAASCGAPSRLRKRDGMSCMINAMQGAAQNDEALGLVNPAEWEGFVLELADSAPEILGAAVQVLKTQAQKNKFAIMVAAAGAAGAWAVSEGLEPLVEVAHKFVFGDGLFGNAKDDSAKDGDNGDPITTKAATSTTTGFSCGPSGTVDENSPACDDADCKGKDKFCQADGENKGCPCVYWTKSMIEGLFDKKWSDEQQKILQELEAGLPNVIPPQCFRNTYGDGFDGKPKAEPSAFCHCSSAGAEGGMTRGNFPTLKGEGDMACTYSKMPSQTISITKRPKQTAVTSCRLESSQSSGPYCTCNDDKIHGEIVTTYLGKETTVCPDATATMTGIQDGTPTVEPSCYPTHGPEHSNPELDELIKICNAGKSEFAAVCRSNASRNIEVRCPGRRGPWEPVSNDRYHAWFKFADEAPEDCRYLFGDNGAKNDDAVGARVDALCIPAFEAIKKKCSWNGGEVKNQCGTFVYQSCPLSRWSCARCRRGKSKCDGDRPVCGSCRRKKTACVYDVAETNTTRAMAARQQQANQRLENEQLHELFGILRTLPHADAHAALDQLRTADNALSALRSLKGSQLMIHRLDEFPDPHAGNLRLEAIDRGALVDSPFKLEARPWTTVAGSGIVSELISSFFTWDASFFYPFYTSRRVKSFDGVSGRKLGAQFLDEANKWLEIEGQRSTLLTAQGLALLFTLYAYRGLDRAGMMYRFAATEMFHRLDLEDRFEAVSDDH</sequence>
<evidence type="ECO:0000313" key="5">
    <source>
        <dbReference type="EMBL" id="CRK11695.1"/>
    </source>
</evidence>
<dbReference type="InterPro" id="IPR053187">
    <property type="entry name" value="Notoamide_regulator"/>
</dbReference>
<dbReference type="EMBL" id="CVQH01003113">
    <property type="protein sequence ID" value="CRK11695.1"/>
    <property type="molecule type" value="Genomic_DNA"/>
</dbReference>
<dbReference type="PANTHER" id="PTHR47256:SF1">
    <property type="entry name" value="ZN(II)2CYS6 TRANSCRIPTION FACTOR (EUROFUNG)"/>
    <property type="match status" value="1"/>
</dbReference>